<proteinExistence type="inferred from homology"/>
<dbReference type="AlphaFoldDB" id="A0A4P9ZVU8"/>
<dbReference type="InterPro" id="IPR000511">
    <property type="entry name" value="Holocyt_c/c1_synthase"/>
</dbReference>
<evidence type="ECO:0000256" key="11">
    <source>
        <dbReference type="SAM" id="MobiDB-lite"/>
    </source>
</evidence>
<feature type="compositionally biased region" description="Polar residues" evidence="11">
    <location>
        <begin position="18"/>
        <end position="27"/>
    </location>
</feature>
<evidence type="ECO:0000313" key="12">
    <source>
        <dbReference type="EMBL" id="RKP37071.1"/>
    </source>
</evidence>
<evidence type="ECO:0000313" key="13">
    <source>
        <dbReference type="Proteomes" id="UP000268162"/>
    </source>
</evidence>
<dbReference type="Proteomes" id="UP000268162">
    <property type="component" value="Unassembled WGS sequence"/>
</dbReference>
<organism evidence="12 13">
    <name type="scientific">Dimargaris cristalligena</name>
    <dbReference type="NCBI Taxonomy" id="215637"/>
    <lineage>
        <taxon>Eukaryota</taxon>
        <taxon>Fungi</taxon>
        <taxon>Fungi incertae sedis</taxon>
        <taxon>Zoopagomycota</taxon>
        <taxon>Kickxellomycotina</taxon>
        <taxon>Dimargaritomycetes</taxon>
        <taxon>Dimargaritales</taxon>
        <taxon>Dimargaritaceae</taxon>
        <taxon>Dimargaris</taxon>
    </lineage>
</organism>
<evidence type="ECO:0000256" key="2">
    <source>
        <dbReference type="ARBA" id="ARBA00007255"/>
    </source>
</evidence>
<keyword evidence="9 10" id="KW-0456">Lyase</keyword>
<keyword evidence="13" id="KW-1185">Reference proteome</keyword>
<accession>A0A4P9ZVU8</accession>
<keyword evidence="5 10" id="KW-0999">Mitochondrion inner membrane</keyword>
<comment type="function">
    <text evidence="10">Lyase that catalyzes the covalent linking of the heme group to the cytochrome C apoprotein to produce the mature functional cytochrome.</text>
</comment>
<dbReference type="STRING" id="215637.A0A4P9ZVU8"/>
<dbReference type="PROSITE" id="PS00821">
    <property type="entry name" value="CYTO_HEME_LYASE_1"/>
    <property type="match status" value="1"/>
</dbReference>
<keyword evidence="3 10" id="KW-0349">Heme</keyword>
<dbReference type="PANTHER" id="PTHR12743">
    <property type="entry name" value="CYTOCHROME C1 HEME LYASE"/>
    <property type="match status" value="1"/>
</dbReference>
<keyword evidence="6 10" id="KW-0408">Iron</keyword>
<evidence type="ECO:0000256" key="10">
    <source>
        <dbReference type="RuleBase" id="RU363130"/>
    </source>
</evidence>
<dbReference type="EC" id="4.4.1.17" evidence="10"/>
<reference evidence="13" key="1">
    <citation type="journal article" date="2018" name="Nat. Microbiol.">
        <title>Leveraging single-cell genomics to expand the fungal tree of life.</title>
        <authorList>
            <person name="Ahrendt S.R."/>
            <person name="Quandt C.A."/>
            <person name="Ciobanu D."/>
            <person name="Clum A."/>
            <person name="Salamov A."/>
            <person name="Andreopoulos B."/>
            <person name="Cheng J.F."/>
            <person name="Woyke T."/>
            <person name="Pelin A."/>
            <person name="Henrissat B."/>
            <person name="Reynolds N.K."/>
            <person name="Benny G.L."/>
            <person name="Smith M.E."/>
            <person name="James T.Y."/>
            <person name="Grigoriev I.V."/>
        </authorList>
    </citation>
    <scope>NUCLEOTIDE SEQUENCE [LARGE SCALE GENOMIC DNA]</scope>
    <source>
        <strain evidence="13">RSA 468</strain>
    </source>
</reference>
<evidence type="ECO:0000256" key="3">
    <source>
        <dbReference type="ARBA" id="ARBA00022617"/>
    </source>
</evidence>
<protein>
    <recommendedName>
        <fullName evidence="10">Holocytochrome c-type synthase</fullName>
        <ecNumber evidence="10">4.4.1.17</ecNumber>
    </recommendedName>
</protein>
<dbReference type="Pfam" id="PF01265">
    <property type="entry name" value="Cyto_heme_lyase"/>
    <property type="match status" value="1"/>
</dbReference>
<evidence type="ECO:0000256" key="8">
    <source>
        <dbReference type="ARBA" id="ARBA00023136"/>
    </source>
</evidence>
<evidence type="ECO:0000256" key="7">
    <source>
        <dbReference type="ARBA" id="ARBA00023128"/>
    </source>
</evidence>
<name>A0A4P9ZVU8_9FUNG</name>
<keyword evidence="8 10" id="KW-0472">Membrane</keyword>
<dbReference type="GO" id="GO:0046872">
    <property type="term" value="F:metal ion binding"/>
    <property type="evidence" value="ECO:0007669"/>
    <property type="project" value="UniProtKB-KW"/>
</dbReference>
<keyword evidence="7 10" id="KW-0496">Mitochondrion</keyword>
<dbReference type="EMBL" id="ML002548">
    <property type="protein sequence ID" value="RKP37071.1"/>
    <property type="molecule type" value="Genomic_DNA"/>
</dbReference>
<gene>
    <name evidence="12" type="ORF">BJ085DRAFT_41776</name>
</gene>
<evidence type="ECO:0000256" key="5">
    <source>
        <dbReference type="ARBA" id="ARBA00022792"/>
    </source>
</evidence>
<feature type="region of interest" description="Disordered" evidence="11">
    <location>
        <begin position="1"/>
        <end position="33"/>
    </location>
</feature>
<dbReference type="GO" id="GO:0005743">
    <property type="term" value="C:mitochondrial inner membrane"/>
    <property type="evidence" value="ECO:0007669"/>
    <property type="project" value="UniProtKB-SubCell"/>
</dbReference>
<dbReference type="PROSITE" id="PS00822">
    <property type="entry name" value="CYTO_HEME_LYASE_2"/>
    <property type="match status" value="1"/>
</dbReference>
<dbReference type="GO" id="GO:0004408">
    <property type="term" value="F:holocytochrome-c synthase activity"/>
    <property type="evidence" value="ECO:0007669"/>
    <property type="project" value="UniProtKB-EC"/>
</dbReference>
<sequence length="193" mass="22875">MLLTEVNPLNMMPEMSQERQSGQSKLLSQEHSDNSTWMYPSEQQFYNAMKRKNWEAKEEDMEAVVSIHNIVNEMAWRKVLKWEQHYKAQCPTPKLVRFEGRPTDISPKARFRNFIGYKLPFDRHDWVVDRCGQEVTYIIDFYSGRPKKQLANPESPDTPLARMTDIPSFFLDVRPKLTPQSFVDRVRQLFSKE</sequence>
<dbReference type="PANTHER" id="PTHR12743:SF0">
    <property type="entry name" value="HOLOCYTOCHROME C-TYPE SYNTHASE"/>
    <property type="match status" value="1"/>
</dbReference>
<keyword evidence="4 10" id="KW-0479">Metal-binding</keyword>
<comment type="similarity">
    <text evidence="2 10">Belongs to the cytochrome c-type heme lyase family.</text>
</comment>
<evidence type="ECO:0000256" key="6">
    <source>
        <dbReference type="ARBA" id="ARBA00023004"/>
    </source>
</evidence>
<evidence type="ECO:0000256" key="9">
    <source>
        <dbReference type="ARBA" id="ARBA00023239"/>
    </source>
</evidence>
<comment type="subcellular location">
    <subcellularLocation>
        <location evidence="1 10">Mitochondrion inner membrane</location>
    </subcellularLocation>
</comment>
<evidence type="ECO:0000256" key="1">
    <source>
        <dbReference type="ARBA" id="ARBA00004273"/>
    </source>
</evidence>
<comment type="catalytic activity">
    <reaction evidence="10">
        <text>holo-[cytochrome c] = apo-[cytochrome c] + heme b</text>
        <dbReference type="Rhea" id="RHEA:22648"/>
        <dbReference type="Rhea" id="RHEA-COMP:10725"/>
        <dbReference type="Rhea" id="RHEA-COMP:10726"/>
        <dbReference type="ChEBI" id="CHEBI:29950"/>
        <dbReference type="ChEBI" id="CHEBI:60344"/>
        <dbReference type="ChEBI" id="CHEBI:83739"/>
        <dbReference type="EC" id="4.4.1.17"/>
    </reaction>
</comment>
<evidence type="ECO:0000256" key="4">
    <source>
        <dbReference type="ARBA" id="ARBA00022723"/>
    </source>
</evidence>